<evidence type="ECO:0000256" key="1">
    <source>
        <dbReference type="SAM" id="MobiDB-lite"/>
    </source>
</evidence>
<proteinExistence type="predicted"/>
<feature type="region of interest" description="Disordered" evidence="1">
    <location>
        <begin position="64"/>
        <end position="98"/>
    </location>
</feature>
<name>A0A183B7Q8_9TREM</name>
<feature type="compositionally biased region" description="Polar residues" evidence="1">
    <location>
        <begin position="70"/>
        <end position="85"/>
    </location>
</feature>
<accession>A0A183B7Q8</accession>
<dbReference type="WBParaSite" id="ECPE_0001528301-mRNA-1">
    <property type="protein sequence ID" value="ECPE_0001528301-mRNA-1"/>
    <property type="gene ID" value="ECPE_0001528301"/>
</dbReference>
<reference evidence="2" key="1">
    <citation type="submission" date="2016-06" db="UniProtKB">
        <authorList>
            <consortium name="WormBaseParasite"/>
        </authorList>
    </citation>
    <scope>IDENTIFICATION</scope>
</reference>
<evidence type="ECO:0000313" key="2">
    <source>
        <dbReference type="WBParaSite" id="ECPE_0001528301-mRNA-1"/>
    </source>
</evidence>
<dbReference type="AlphaFoldDB" id="A0A183B7Q8"/>
<sequence length="98" mass="10921">LRTAFMSIKAQVESGQIDNRLSFTHHLLSTMARIVMTHSSESIPYCAAQHVHAAIDSMLPVHGDHPEINLTPSPVTQPSIHTGPSLTIKRIRKRPRYS</sequence>
<organism evidence="2">
    <name type="scientific">Echinostoma caproni</name>
    <dbReference type="NCBI Taxonomy" id="27848"/>
    <lineage>
        <taxon>Eukaryota</taxon>
        <taxon>Metazoa</taxon>
        <taxon>Spiralia</taxon>
        <taxon>Lophotrochozoa</taxon>
        <taxon>Platyhelminthes</taxon>
        <taxon>Trematoda</taxon>
        <taxon>Digenea</taxon>
        <taxon>Plagiorchiida</taxon>
        <taxon>Echinostomata</taxon>
        <taxon>Echinostomatoidea</taxon>
        <taxon>Echinostomatidae</taxon>
        <taxon>Echinostoma</taxon>
    </lineage>
</organism>
<protein>
    <submittedName>
        <fullName evidence="2">FAT domain-containing protein</fullName>
    </submittedName>
</protein>
<feature type="compositionally biased region" description="Basic residues" evidence="1">
    <location>
        <begin position="89"/>
        <end position="98"/>
    </location>
</feature>